<evidence type="ECO:0000313" key="1">
    <source>
        <dbReference type="EMBL" id="KAI3727249.1"/>
    </source>
</evidence>
<reference evidence="1 2" key="2">
    <citation type="journal article" date="2022" name="Mol. Ecol. Resour.">
        <title>The genomes of chicory, endive, great burdock and yacon provide insights into Asteraceae paleo-polyploidization history and plant inulin production.</title>
        <authorList>
            <person name="Fan W."/>
            <person name="Wang S."/>
            <person name="Wang H."/>
            <person name="Wang A."/>
            <person name="Jiang F."/>
            <person name="Liu H."/>
            <person name="Zhao H."/>
            <person name="Xu D."/>
            <person name="Zhang Y."/>
        </authorList>
    </citation>
    <scope>NUCLEOTIDE SEQUENCE [LARGE SCALE GENOMIC DNA]</scope>
    <source>
        <strain evidence="2">cv. Yunnan</strain>
        <tissue evidence="1">Leaves</tissue>
    </source>
</reference>
<gene>
    <name evidence="1" type="ORF">L1987_67061</name>
</gene>
<reference evidence="2" key="1">
    <citation type="journal article" date="2022" name="Mol. Ecol. Resour.">
        <title>The genomes of chicory, endive, great burdock and yacon provide insights into Asteraceae palaeo-polyploidization history and plant inulin production.</title>
        <authorList>
            <person name="Fan W."/>
            <person name="Wang S."/>
            <person name="Wang H."/>
            <person name="Wang A."/>
            <person name="Jiang F."/>
            <person name="Liu H."/>
            <person name="Zhao H."/>
            <person name="Xu D."/>
            <person name="Zhang Y."/>
        </authorList>
    </citation>
    <scope>NUCLEOTIDE SEQUENCE [LARGE SCALE GENOMIC DNA]</scope>
    <source>
        <strain evidence="2">cv. Yunnan</strain>
    </source>
</reference>
<dbReference type="Proteomes" id="UP001056120">
    <property type="component" value="Linkage Group LG22"/>
</dbReference>
<organism evidence="1 2">
    <name type="scientific">Smallanthus sonchifolius</name>
    <dbReference type="NCBI Taxonomy" id="185202"/>
    <lineage>
        <taxon>Eukaryota</taxon>
        <taxon>Viridiplantae</taxon>
        <taxon>Streptophyta</taxon>
        <taxon>Embryophyta</taxon>
        <taxon>Tracheophyta</taxon>
        <taxon>Spermatophyta</taxon>
        <taxon>Magnoliopsida</taxon>
        <taxon>eudicotyledons</taxon>
        <taxon>Gunneridae</taxon>
        <taxon>Pentapetalae</taxon>
        <taxon>asterids</taxon>
        <taxon>campanulids</taxon>
        <taxon>Asterales</taxon>
        <taxon>Asteraceae</taxon>
        <taxon>Asteroideae</taxon>
        <taxon>Heliantheae alliance</taxon>
        <taxon>Millerieae</taxon>
        <taxon>Smallanthus</taxon>
    </lineage>
</organism>
<sequence length="111" mass="12886">MVGFERENVKSQEAEAYMFIAGVRKMMNIANMGRSLVLLIFLLSGFFLPKTQISNWWEWAYWLSPLSYILKAITINEFLDSRWTSLRSFDNSTCLGFDVLKNMDIPTSESL</sequence>
<keyword evidence="2" id="KW-1185">Reference proteome</keyword>
<name>A0ACB9BYX7_9ASTR</name>
<protein>
    <submittedName>
        <fullName evidence="1">Uncharacterized protein</fullName>
    </submittedName>
</protein>
<accession>A0ACB9BYX7</accession>
<evidence type="ECO:0000313" key="2">
    <source>
        <dbReference type="Proteomes" id="UP001056120"/>
    </source>
</evidence>
<proteinExistence type="predicted"/>
<dbReference type="EMBL" id="CM042039">
    <property type="protein sequence ID" value="KAI3727249.1"/>
    <property type="molecule type" value="Genomic_DNA"/>
</dbReference>
<comment type="caution">
    <text evidence="1">The sequence shown here is derived from an EMBL/GenBank/DDBJ whole genome shotgun (WGS) entry which is preliminary data.</text>
</comment>